<dbReference type="EMBL" id="JAFCIX010000116">
    <property type="protein sequence ID" value="KAH6598112.1"/>
    <property type="molecule type" value="Genomic_DNA"/>
</dbReference>
<keyword evidence="1" id="KW-0433">Leucine-rich repeat</keyword>
<dbReference type="PANTHER" id="PTHR18849">
    <property type="entry name" value="LEUCINE RICH REPEAT PROTEIN"/>
    <property type="match status" value="1"/>
</dbReference>
<dbReference type="PROSITE" id="PS51450">
    <property type="entry name" value="LRR"/>
    <property type="match status" value="2"/>
</dbReference>
<reference evidence="3 4" key="1">
    <citation type="submission" date="2021-02" db="EMBL/GenBank/DDBJ databases">
        <title>Variation within the Batrachochytrium salamandrivorans European outbreak.</title>
        <authorList>
            <person name="Kelly M."/>
            <person name="Pasmans F."/>
            <person name="Shea T.P."/>
            <person name="Munoz J.F."/>
            <person name="Carranza S."/>
            <person name="Cuomo C.A."/>
            <person name="Martel A."/>
        </authorList>
    </citation>
    <scope>NUCLEOTIDE SEQUENCE [LARGE SCALE GENOMIC DNA]</scope>
    <source>
        <strain evidence="3 4">AMFP18/2</strain>
    </source>
</reference>
<evidence type="ECO:0000313" key="4">
    <source>
        <dbReference type="Proteomes" id="UP001648503"/>
    </source>
</evidence>
<evidence type="ECO:0000256" key="1">
    <source>
        <dbReference type="ARBA" id="ARBA00022614"/>
    </source>
</evidence>
<dbReference type="PANTHER" id="PTHR18849:SF3">
    <property type="entry name" value="LEUCINE RICH REPEAT CONTAINING 23"/>
    <property type="match status" value="1"/>
</dbReference>
<dbReference type="InterPro" id="IPR032675">
    <property type="entry name" value="LRR_dom_sf"/>
</dbReference>
<evidence type="ECO:0008006" key="5">
    <source>
        <dbReference type="Google" id="ProtNLM"/>
    </source>
</evidence>
<dbReference type="Proteomes" id="UP001648503">
    <property type="component" value="Unassembled WGS sequence"/>
</dbReference>
<gene>
    <name evidence="3" type="ORF">BASA50_003993</name>
</gene>
<sequence>MTLSLISRTGDGLSYAYSRLDIHNTGVTSLDTLETYPHLRYIDCSDNQLVDISTLAKLEFLLSVNVSNNKLRNIPEGLDKKRYLQHVNLSKNHLQEFCITSWPIASWINLNDNSLIELTLQSFPELVHLEVRGNKLSTMLTCNTPKLQRLYLAANGISALNALEGKPCLQLLHLRGNSIQSLEWINGVSLPSLTYLNLRANKISTFDQIDPLKDLTALRILVLAENPIDQNETYRLEIISRLPKLDKLDKKLITIEEREEAATILVETSMKD</sequence>
<proteinExistence type="predicted"/>
<evidence type="ECO:0000313" key="3">
    <source>
        <dbReference type="EMBL" id="KAH6598112.1"/>
    </source>
</evidence>
<keyword evidence="4" id="KW-1185">Reference proteome</keyword>
<evidence type="ECO:0000256" key="2">
    <source>
        <dbReference type="ARBA" id="ARBA00022737"/>
    </source>
</evidence>
<dbReference type="InterPro" id="IPR001611">
    <property type="entry name" value="Leu-rich_rpt"/>
</dbReference>
<keyword evidence="2" id="KW-0677">Repeat</keyword>
<accession>A0ABQ8FGX7</accession>
<comment type="caution">
    <text evidence="3">The sequence shown here is derived from an EMBL/GenBank/DDBJ whole genome shotgun (WGS) entry which is preliminary data.</text>
</comment>
<dbReference type="Gene3D" id="3.80.10.10">
    <property type="entry name" value="Ribonuclease Inhibitor"/>
    <property type="match status" value="2"/>
</dbReference>
<protein>
    <recommendedName>
        <fullName evidence="5">U2A'/phosphoprotein 32 family A C-terminal domain-containing protein</fullName>
    </recommendedName>
</protein>
<dbReference type="Pfam" id="PF14580">
    <property type="entry name" value="LRR_9"/>
    <property type="match status" value="1"/>
</dbReference>
<name>A0ABQ8FGX7_9FUNG</name>
<organism evidence="3 4">
    <name type="scientific">Batrachochytrium salamandrivorans</name>
    <dbReference type="NCBI Taxonomy" id="1357716"/>
    <lineage>
        <taxon>Eukaryota</taxon>
        <taxon>Fungi</taxon>
        <taxon>Fungi incertae sedis</taxon>
        <taxon>Chytridiomycota</taxon>
        <taxon>Chytridiomycota incertae sedis</taxon>
        <taxon>Chytridiomycetes</taxon>
        <taxon>Rhizophydiales</taxon>
        <taxon>Rhizophydiales incertae sedis</taxon>
        <taxon>Batrachochytrium</taxon>
    </lineage>
</organism>
<dbReference type="SUPFAM" id="SSF52058">
    <property type="entry name" value="L domain-like"/>
    <property type="match status" value="1"/>
</dbReference>